<organism evidence="11 12">
    <name type="scientific">Hydrogenophaga atypica</name>
    <dbReference type="NCBI Taxonomy" id="249409"/>
    <lineage>
        <taxon>Bacteria</taxon>
        <taxon>Pseudomonadati</taxon>
        <taxon>Pseudomonadota</taxon>
        <taxon>Betaproteobacteria</taxon>
        <taxon>Burkholderiales</taxon>
        <taxon>Comamonadaceae</taxon>
        <taxon>Hydrogenophaga</taxon>
    </lineage>
</organism>
<sequence>MKIAVVGAGYVGLVTAACLAELGNDVMCIDKDHGRVALLQAGGVPIYEPGLDDWVQRNQHAGRLRFGTAMAPAVTHAELIFIAVGTPPQEDGSADLQHVLAVAQHIGQHLNGFKVVVNKSTVPVGTARQVERVLHEAQQTRGTCVHEVAVVSNPEFLKEGAAIHDFMHPDRIVIGLPEGATGDRARTLLARLYAPFNRHHERTVWMDVASAELTKYASNAMLAMRISFMNEVALLADAVGADIDAVRRGVGADSRIGPSFLYAGTGYGGSCFPKDTRALAHSAAGHGLRMRLVEATEAVNAAQKQVLVQQVCGRFGGDLRGLRFGIWGLAFKPNTNDMREAPSRTVIAELLARGAELQVHDPVATSEARRALSQDLGRPVAEIDSLRFVDEPLDALLAVDALLVLTEWKCFHHPDFAAMAQHMRAPIIFDGRNLYDPAQLQALGFVYQGIGRRNQAASRARVSPQAETHRRVAHPG</sequence>
<evidence type="ECO:0000313" key="12">
    <source>
        <dbReference type="Proteomes" id="UP001596501"/>
    </source>
</evidence>
<comment type="similarity">
    <text evidence="2 8">Belongs to the UDP-glucose/GDP-mannose dehydrogenase family.</text>
</comment>
<dbReference type="InterPro" id="IPR014026">
    <property type="entry name" value="UDP-Glc/GDP-Man_DH_dimer"/>
</dbReference>
<dbReference type="SMART" id="SM00984">
    <property type="entry name" value="UDPG_MGDP_dh_C"/>
    <property type="match status" value="1"/>
</dbReference>
<dbReference type="SUPFAM" id="SSF51735">
    <property type="entry name" value="NAD(P)-binding Rossmann-fold domains"/>
    <property type="match status" value="1"/>
</dbReference>
<keyword evidence="5 8" id="KW-0560">Oxidoreductase</keyword>
<evidence type="ECO:0000256" key="2">
    <source>
        <dbReference type="ARBA" id="ARBA00006601"/>
    </source>
</evidence>
<gene>
    <name evidence="11" type="ORF">ACFQPB_14475</name>
</gene>
<dbReference type="Gene3D" id="1.20.5.100">
    <property type="entry name" value="Cytochrome c1, transmembrane anchor, C-terminal"/>
    <property type="match status" value="1"/>
</dbReference>
<comment type="caution">
    <text evidence="11">The sequence shown here is derived from an EMBL/GenBank/DDBJ whole genome shotgun (WGS) entry which is preliminary data.</text>
</comment>
<dbReference type="Pfam" id="PF00984">
    <property type="entry name" value="UDPG_MGDP_dh"/>
    <property type="match status" value="1"/>
</dbReference>
<dbReference type="GO" id="GO:0016491">
    <property type="term" value="F:oxidoreductase activity"/>
    <property type="evidence" value="ECO:0007669"/>
    <property type="project" value="UniProtKB-KW"/>
</dbReference>
<evidence type="ECO:0000259" key="10">
    <source>
        <dbReference type="SMART" id="SM00984"/>
    </source>
</evidence>
<evidence type="ECO:0000313" key="11">
    <source>
        <dbReference type="EMBL" id="MFC7410070.1"/>
    </source>
</evidence>
<keyword evidence="6 8" id="KW-0520">NAD</keyword>
<dbReference type="InterPro" id="IPR014027">
    <property type="entry name" value="UDP-Glc/GDP-Man_DH_C"/>
</dbReference>
<dbReference type="EMBL" id="JBHTCA010000011">
    <property type="protein sequence ID" value="MFC7410070.1"/>
    <property type="molecule type" value="Genomic_DNA"/>
</dbReference>
<comment type="catalytic activity">
    <reaction evidence="7 8">
        <text>UDP-alpha-D-glucose + 2 NAD(+) + H2O = UDP-alpha-D-glucuronate + 2 NADH + 3 H(+)</text>
        <dbReference type="Rhea" id="RHEA:23596"/>
        <dbReference type="ChEBI" id="CHEBI:15377"/>
        <dbReference type="ChEBI" id="CHEBI:15378"/>
        <dbReference type="ChEBI" id="CHEBI:57540"/>
        <dbReference type="ChEBI" id="CHEBI:57945"/>
        <dbReference type="ChEBI" id="CHEBI:58052"/>
        <dbReference type="ChEBI" id="CHEBI:58885"/>
        <dbReference type="EC" id="1.1.1.22"/>
    </reaction>
</comment>
<protein>
    <recommendedName>
        <fullName evidence="4 8">UDP-glucose 6-dehydrogenase</fullName>
        <ecNumber evidence="3 8">1.1.1.22</ecNumber>
    </recommendedName>
</protein>
<evidence type="ECO:0000256" key="7">
    <source>
        <dbReference type="ARBA" id="ARBA00047473"/>
    </source>
</evidence>
<dbReference type="RefSeq" id="WP_382224614.1">
    <property type="nucleotide sequence ID" value="NZ_JBHTCA010000011.1"/>
</dbReference>
<evidence type="ECO:0000256" key="9">
    <source>
        <dbReference type="SAM" id="MobiDB-lite"/>
    </source>
</evidence>
<evidence type="ECO:0000256" key="4">
    <source>
        <dbReference type="ARBA" id="ARBA00015132"/>
    </source>
</evidence>
<dbReference type="SUPFAM" id="SSF52413">
    <property type="entry name" value="UDP-glucose/GDP-mannose dehydrogenase C-terminal domain"/>
    <property type="match status" value="1"/>
</dbReference>
<evidence type="ECO:0000256" key="5">
    <source>
        <dbReference type="ARBA" id="ARBA00023002"/>
    </source>
</evidence>
<reference evidence="12" key="1">
    <citation type="journal article" date="2019" name="Int. J. Syst. Evol. Microbiol.">
        <title>The Global Catalogue of Microorganisms (GCM) 10K type strain sequencing project: providing services to taxonomists for standard genome sequencing and annotation.</title>
        <authorList>
            <consortium name="The Broad Institute Genomics Platform"/>
            <consortium name="The Broad Institute Genome Sequencing Center for Infectious Disease"/>
            <person name="Wu L."/>
            <person name="Ma J."/>
        </authorList>
    </citation>
    <scope>NUCLEOTIDE SEQUENCE [LARGE SCALE GENOMIC DNA]</scope>
    <source>
        <strain evidence="12">CGMCC 1.12371</strain>
    </source>
</reference>
<evidence type="ECO:0000256" key="3">
    <source>
        <dbReference type="ARBA" id="ARBA00012954"/>
    </source>
</evidence>
<dbReference type="Gene3D" id="3.40.50.720">
    <property type="entry name" value="NAD(P)-binding Rossmann-like Domain"/>
    <property type="match status" value="2"/>
</dbReference>
<dbReference type="Pfam" id="PF03720">
    <property type="entry name" value="UDPG_MGDP_dh_C"/>
    <property type="match status" value="1"/>
</dbReference>
<dbReference type="InterPro" id="IPR008927">
    <property type="entry name" value="6-PGluconate_DH-like_C_sf"/>
</dbReference>
<evidence type="ECO:0000256" key="1">
    <source>
        <dbReference type="ARBA" id="ARBA00004701"/>
    </source>
</evidence>
<dbReference type="InterPro" id="IPR017476">
    <property type="entry name" value="UDP-Glc/GDP-Man"/>
</dbReference>
<dbReference type="Pfam" id="PF03721">
    <property type="entry name" value="UDPG_MGDP_dh_N"/>
    <property type="match status" value="1"/>
</dbReference>
<dbReference type="PIRSF" id="PIRSF000124">
    <property type="entry name" value="UDPglc_GDPman_dh"/>
    <property type="match status" value="1"/>
</dbReference>
<dbReference type="InterPro" id="IPR036220">
    <property type="entry name" value="UDP-Glc/GDP-Man_DH_C_sf"/>
</dbReference>
<feature type="domain" description="UDP-glucose/GDP-mannose dehydrogenase C-terminal" evidence="10">
    <location>
        <begin position="325"/>
        <end position="437"/>
    </location>
</feature>
<name>A0ABW2QRI6_9BURK</name>
<dbReference type="SUPFAM" id="SSF48179">
    <property type="entry name" value="6-phosphogluconate dehydrogenase C-terminal domain-like"/>
    <property type="match status" value="1"/>
</dbReference>
<dbReference type="InterPro" id="IPR036291">
    <property type="entry name" value="NAD(P)-bd_dom_sf"/>
</dbReference>
<dbReference type="NCBIfam" id="TIGR03026">
    <property type="entry name" value="NDP-sugDHase"/>
    <property type="match status" value="1"/>
</dbReference>
<dbReference type="PROSITE" id="PS51257">
    <property type="entry name" value="PROKAR_LIPOPROTEIN"/>
    <property type="match status" value="1"/>
</dbReference>
<dbReference type="PANTHER" id="PTHR43750:SF3">
    <property type="entry name" value="UDP-GLUCOSE 6-DEHYDROGENASE TUAD"/>
    <property type="match status" value="1"/>
</dbReference>
<proteinExistence type="inferred from homology"/>
<evidence type="ECO:0000256" key="6">
    <source>
        <dbReference type="ARBA" id="ARBA00023027"/>
    </source>
</evidence>
<feature type="region of interest" description="Disordered" evidence="9">
    <location>
        <begin position="457"/>
        <end position="476"/>
    </location>
</feature>
<comment type="pathway">
    <text evidence="1">Nucleotide-sugar biosynthesis; UDP-alpha-D-glucuronate biosynthesis; UDP-alpha-D-glucuronate from UDP-alpha-D-glucose: step 1/1.</text>
</comment>
<evidence type="ECO:0000256" key="8">
    <source>
        <dbReference type="PIRNR" id="PIRNR000124"/>
    </source>
</evidence>
<keyword evidence="12" id="KW-1185">Reference proteome</keyword>
<accession>A0ABW2QRI6</accession>
<dbReference type="PIRSF" id="PIRSF500134">
    <property type="entry name" value="UDPglc_DH_bac"/>
    <property type="match status" value="1"/>
</dbReference>
<dbReference type="Proteomes" id="UP001596501">
    <property type="component" value="Unassembled WGS sequence"/>
</dbReference>
<dbReference type="EC" id="1.1.1.22" evidence="3 8"/>
<dbReference type="PANTHER" id="PTHR43750">
    <property type="entry name" value="UDP-GLUCOSE 6-DEHYDROGENASE TUAD"/>
    <property type="match status" value="1"/>
</dbReference>
<dbReference type="InterPro" id="IPR028357">
    <property type="entry name" value="UDPglc_DH_bac"/>
</dbReference>
<dbReference type="InterPro" id="IPR001732">
    <property type="entry name" value="UDP-Glc/GDP-Man_DH_N"/>
</dbReference>